<evidence type="ECO:0000313" key="8">
    <source>
        <dbReference type="Proteomes" id="UP000824192"/>
    </source>
</evidence>
<keyword evidence="4 5" id="KW-0092">Biotin</keyword>
<evidence type="ECO:0000313" key="7">
    <source>
        <dbReference type="EMBL" id="HIW94424.1"/>
    </source>
</evidence>
<keyword evidence="5" id="KW-0238">DNA-binding</keyword>
<dbReference type="GO" id="GO:0009249">
    <property type="term" value="P:protein lipoylation"/>
    <property type="evidence" value="ECO:0007669"/>
    <property type="project" value="UniProtKB-ARBA"/>
</dbReference>
<dbReference type="Pfam" id="PF03099">
    <property type="entry name" value="BPL_LplA_LipB"/>
    <property type="match status" value="1"/>
</dbReference>
<dbReference type="GO" id="GO:0005524">
    <property type="term" value="F:ATP binding"/>
    <property type="evidence" value="ECO:0007669"/>
    <property type="project" value="UniProtKB-UniRule"/>
</dbReference>
<feature type="binding site" evidence="5">
    <location>
        <begin position="90"/>
        <end position="92"/>
    </location>
    <ligand>
        <name>biotin</name>
        <dbReference type="ChEBI" id="CHEBI:57586"/>
    </ligand>
</feature>
<reference evidence="7" key="2">
    <citation type="submission" date="2021-04" db="EMBL/GenBank/DDBJ databases">
        <authorList>
            <person name="Gilroy R."/>
        </authorList>
    </citation>
    <scope>NUCLEOTIDE SEQUENCE</scope>
    <source>
        <strain evidence="7">ChiGjej6B6-1540</strain>
    </source>
</reference>
<comment type="catalytic activity">
    <reaction evidence="5">
        <text>biotin + L-lysyl-[protein] + ATP = N(6)-biotinyl-L-lysyl-[protein] + AMP + diphosphate + H(+)</text>
        <dbReference type="Rhea" id="RHEA:11756"/>
        <dbReference type="Rhea" id="RHEA-COMP:9752"/>
        <dbReference type="Rhea" id="RHEA-COMP:10505"/>
        <dbReference type="ChEBI" id="CHEBI:15378"/>
        <dbReference type="ChEBI" id="CHEBI:29969"/>
        <dbReference type="ChEBI" id="CHEBI:30616"/>
        <dbReference type="ChEBI" id="CHEBI:33019"/>
        <dbReference type="ChEBI" id="CHEBI:57586"/>
        <dbReference type="ChEBI" id="CHEBI:83144"/>
        <dbReference type="ChEBI" id="CHEBI:456215"/>
        <dbReference type="EC" id="6.3.4.15"/>
    </reaction>
</comment>
<comment type="caution">
    <text evidence="7">The sequence shown here is derived from an EMBL/GenBank/DDBJ whole genome shotgun (WGS) entry which is preliminary data.</text>
</comment>
<reference evidence="7" key="1">
    <citation type="journal article" date="2021" name="PeerJ">
        <title>Extensive microbial diversity within the chicken gut microbiome revealed by metagenomics and culture.</title>
        <authorList>
            <person name="Gilroy R."/>
            <person name="Ravi A."/>
            <person name="Getino M."/>
            <person name="Pursley I."/>
            <person name="Horton D.L."/>
            <person name="Alikhan N.F."/>
            <person name="Baker D."/>
            <person name="Gharbi K."/>
            <person name="Hall N."/>
            <person name="Watson M."/>
            <person name="Adriaenssens E.M."/>
            <person name="Foster-Nyarko E."/>
            <person name="Jarju S."/>
            <person name="Secka A."/>
            <person name="Antonio M."/>
            <person name="Oren A."/>
            <person name="Chaudhuri R.R."/>
            <person name="La Ragione R."/>
            <person name="Hildebrand F."/>
            <person name="Pallen M.J."/>
        </authorList>
    </citation>
    <scope>NUCLEOTIDE SEQUENCE</scope>
    <source>
        <strain evidence="7">ChiGjej6B6-1540</strain>
    </source>
</reference>
<dbReference type="SUPFAM" id="SSF50037">
    <property type="entry name" value="C-terminal domain of transcriptional repressors"/>
    <property type="match status" value="1"/>
</dbReference>
<dbReference type="InterPro" id="IPR013196">
    <property type="entry name" value="HTH_11"/>
</dbReference>
<dbReference type="AlphaFoldDB" id="A0A9D1UNK2"/>
<accession>A0A9D1UNK2</accession>
<dbReference type="PANTHER" id="PTHR12835">
    <property type="entry name" value="BIOTIN PROTEIN LIGASE"/>
    <property type="match status" value="1"/>
</dbReference>
<keyword evidence="1 5" id="KW-0436">Ligase</keyword>
<dbReference type="InterPro" id="IPR004408">
    <property type="entry name" value="Biotin_CoA_COase_ligase"/>
</dbReference>
<feature type="binding site" evidence="5">
    <location>
        <position position="185"/>
    </location>
    <ligand>
        <name>biotin</name>
        <dbReference type="ChEBI" id="CHEBI:57586"/>
    </ligand>
</feature>
<dbReference type="InterPro" id="IPR036390">
    <property type="entry name" value="WH_DNA-bd_sf"/>
</dbReference>
<sequence length="329" mass="35576">MLKDEVLALLKGQEDPRSGEEMSRTLGVSRAAVWKAIAALREEGYEIASAPNRGYLLKNAPDRLSAGELAGALEGCVIGRELICLEEVDSTNSAVKRRAVEGTPEGLAIVAECQTGGRGRRGRTFLSPAGKGIYCSVLLRPKAELRELLWITAWTGVAVCDAIETVCGIRPGIKWTNDIILGHKKVCGILTELGMEGESAQSQYVVPGIGINISQTPEDFGPEVAQVATSLTQELGWTPRRADVTAALLKALDRMNADFPHEKARYLEQYRKDCVNLGQPVRVLSPDGAWEGTAMAIDEDFQLVVRRTDGRLETVSAGEVSVRGLLGYV</sequence>
<evidence type="ECO:0000256" key="2">
    <source>
        <dbReference type="ARBA" id="ARBA00022741"/>
    </source>
</evidence>
<dbReference type="InterPro" id="IPR004143">
    <property type="entry name" value="BPL_LPL_catalytic"/>
</dbReference>
<dbReference type="Gene3D" id="1.10.10.10">
    <property type="entry name" value="Winged helix-like DNA-binding domain superfamily/Winged helix DNA-binding domain"/>
    <property type="match status" value="1"/>
</dbReference>
<feature type="domain" description="BPL/LPL catalytic" evidence="6">
    <location>
        <begin position="67"/>
        <end position="260"/>
    </location>
</feature>
<gene>
    <name evidence="5" type="primary">birA</name>
    <name evidence="7" type="ORF">H9868_07785</name>
</gene>
<dbReference type="HAMAP" id="MF_00978">
    <property type="entry name" value="Bifunct_BirA"/>
    <property type="match status" value="1"/>
</dbReference>
<dbReference type="Pfam" id="PF08279">
    <property type="entry name" value="HTH_11"/>
    <property type="match status" value="1"/>
</dbReference>
<feature type="binding site" evidence="5">
    <location>
        <begin position="118"/>
        <end position="120"/>
    </location>
    <ligand>
        <name>biotin</name>
        <dbReference type="ChEBI" id="CHEBI:57586"/>
    </ligand>
</feature>
<dbReference type="InterPro" id="IPR003142">
    <property type="entry name" value="BPL_C"/>
</dbReference>
<dbReference type="NCBIfam" id="TIGR00121">
    <property type="entry name" value="birA_ligase"/>
    <property type="match status" value="1"/>
</dbReference>
<evidence type="ECO:0000256" key="5">
    <source>
        <dbReference type="HAMAP-Rule" id="MF_00978"/>
    </source>
</evidence>
<dbReference type="PANTHER" id="PTHR12835:SF5">
    <property type="entry name" value="BIOTIN--PROTEIN LIGASE"/>
    <property type="match status" value="1"/>
</dbReference>
<dbReference type="InterPro" id="IPR030855">
    <property type="entry name" value="Bifunct_BirA"/>
</dbReference>
<dbReference type="Gene3D" id="2.30.30.100">
    <property type="match status" value="1"/>
</dbReference>
<proteinExistence type="inferred from homology"/>
<dbReference type="CDD" id="cd16442">
    <property type="entry name" value="BPL"/>
    <property type="match status" value="1"/>
</dbReference>
<feature type="DNA-binding region" description="H-T-H motif" evidence="5">
    <location>
        <begin position="19"/>
        <end position="38"/>
    </location>
</feature>
<dbReference type="SUPFAM" id="SSF55681">
    <property type="entry name" value="Class II aaRS and biotin synthetases"/>
    <property type="match status" value="1"/>
</dbReference>
<dbReference type="GO" id="GO:0006355">
    <property type="term" value="P:regulation of DNA-templated transcription"/>
    <property type="evidence" value="ECO:0007669"/>
    <property type="project" value="UniProtKB-UniRule"/>
</dbReference>
<evidence type="ECO:0000256" key="4">
    <source>
        <dbReference type="ARBA" id="ARBA00023267"/>
    </source>
</evidence>
<dbReference type="EMBL" id="DXGA01000164">
    <property type="protein sequence ID" value="HIW94424.1"/>
    <property type="molecule type" value="Genomic_DNA"/>
</dbReference>
<dbReference type="InterPro" id="IPR008988">
    <property type="entry name" value="Transcriptional_repressor_C"/>
</dbReference>
<dbReference type="GO" id="GO:0005737">
    <property type="term" value="C:cytoplasm"/>
    <property type="evidence" value="ECO:0007669"/>
    <property type="project" value="TreeGrafter"/>
</dbReference>
<dbReference type="GO" id="GO:0004077">
    <property type="term" value="F:biotin--[biotin carboxyl-carrier protein] ligase activity"/>
    <property type="evidence" value="ECO:0007669"/>
    <property type="project" value="UniProtKB-UniRule"/>
</dbReference>
<keyword evidence="2 5" id="KW-0547">Nucleotide-binding</keyword>
<name>A0A9D1UNK2_9FIRM</name>
<dbReference type="InterPro" id="IPR045864">
    <property type="entry name" value="aa-tRNA-synth_II/BPL/LPL"/>
</dbReference>
<dbReference type="PROSITE" id="PS51733">
    <property type="entry name" value="BPL_LPL_CATALYTIC"/>
    <property type="match status" value="1"/>
</dbReference>
<feature type="binding site" evidence="5">
    <location>
        <position position="114"/>
    </location>
    <ligand>
        <name>biotin</name>
        <dbReference type="ChEBI" id="CHEBI:57586"/>
    </ligand>
</feature>
<keyword evidence="5" id="KW-0678">Repressor</keyword>
<protein>
    <recommendedName>
        <fullName evidence="5">Bifunctional ligase/repressor BirA</fullName>
    </recommendedName>
    <alternativeName>
        <fullName evidence="5">Biotin--[acetyl-CoA-carboxylase] ligase</fullName>
        <ecNumber evidence="5">6.3.4.15</ecNumber>
    </alternativeName>
    <alternativeName>
        <fullName evidence="5">Biotin--protein ligase</fullName>
    </alternativeName>
    <alternativeName>
        <fullName evidence="5">Biotin-[acetyl-CoA carboxylase] synthetase</fullName>
    </alternativeName>
</protein>
<dbReference type="Gene3D" id="3.30.930.10">
    <property type="entry name" value="Bira Bifunctional Protein, Domain 2"/>
    <property type="match status" value="1"/>
</dbReference>
<dbReference type="Pfam" id="PF02237">
    <property type="entry name" value="BPL_C"/>
    <property type="match status" value="1"/>
</dbReference>
<keyword evidence="5" id="KW-0804">Transcription</keyword>
<organism evidence="7 8">
    <name type="scientific">Candidatus Flavonifractor merdipullorum</name>
    <dbReference type="NCBI Taxonomy" id="2838590"/>
    <lineage>
        <taxon>Bacteria</taxon>
        <taxon>Bacillati</taxon>
        <taxon>Bacillota</taxon>
        <taxon>Clostridia</taxon>
        <taxon>Eubacteriales</taxon>
        <taxon>Oscillospiraceae</taxon>
        <taxon>Flavonifractor</taxon>
    </lineage>
</organism>
<evidence type="ECO:0000256" key="3">
    <source>
        <dbReference type="ARBA" id="ARBA00022840"/>
    </source>
</evidence>
<keyword evidence="5" id="KW-0805">Transcription regulation</keyword>
<dbReference type="Proteomes" id="UP000824192">
    <property type="component" value="Unassembled WGS sequence"/>
</dbReference>
<evidence type="ECO:0000259" key="6">
    <source>
        <dbReference type="PROSITE" id="PS51733"/>
    </source>
</evidence>
<dbReference type="EC" id="6.3.4.15" evidence="5"/>
<dbReference type="GO" id="GO:0016740">
    <property type="term" value="F:transferase activity"/>
    <property type="evidence" value="ECO:0007669"/>
    <property type="project" value="UniProtKB-ARBA"/>
</dbReference>
<dbReference type="GO" id="GO:0003677">
    <property type="term" value="F:DNA binding"/>
    <property type="evidence" value="ECO:0007669"/>
    <property type="project" value="UniProtKB-UniRule"/>
</dbReference>
<evidence type="ECO:0000256" key="1">
    <source>
        <dbReference type="ARBA" id="ARBA00022598"/>
    </source>
</evidence>
<comment type="similarity">
    <text evidence="5">Belongs to the biotin--protein ligase family.</text>
</comment>
<keyword evidence="3 5" id="KW-0067">ATP-binding</keyword>
<dbReference type="SUPFAM" id="SSF46785">
    <property type="entry name" value="Winged helix' DNA-binding domain"/>
    <property type="match status" value="1"/>
</dbReference>
<dbReference type="InterPro" id="IPR036388">
    <property type="entry name" value="WH-like_DNA-bd_sf"/>
</dbReference>
<comment type="function">
    <text evidence="5">Acts both as a biotin--[acetyl-CoA-carboxylase] ligase and a repressor.</text>
</comment>